<feature type="domain" description="Signal transduction histidine kinase internal region" evidence="3">
    <location>
        <begin position="855"/>
        <end position="933"/>
    </location>
</feature>
<dbReference type="RefSeq" id="WP_103904741.1">
    <property type="nucleotide sequence ID" value="NZ_CP049246.1"/>
</dbReference>
<keyword evidence="1" id="KW-1133">Transmembrane helix</keyword>
<dbReference type="InterPro" id="IPR036890">
    <property type="entry name" value="HATPase_C_sf"/>
</dbReference>
<dbReference type="EMBL" id="FNUT01000001">
    <property type="protein sequence ID" value="SEF41537.1"/>
    <property type="molecule type" value="Genomic_DNA"/>
</dbReference>
<feature type="chain" id="PRO_5009283385" evidence="2">
    <location>
        <begin position="21"/>
        <end position="1068"/>
    </location>
</feature>
<feature type="transmembrane region" description="Helical" evidence="1">
    <location>
        <begin position="774"/>
        <end position="797"/>
    </location>
</feature>
<keyword evidence="6" id="KW-1185">Reference proteome</keyword>
<dbReference type="InterPro" id="IPR010559">
    <property type="entry name" value="Sig_transdc_His_kin_internal"/>
</dbReference>
<feature type="domain" description="Two component regulator three Y" evidence="4">
    <location>
        <begin position="713"/>
        <end position="769"/>
    </location>
</feature>
<evidence type="ECO:0000313" key="5">
    <source>
        <dbReference type="EMBL" id="SEF41537.1"/>
    </source>
</evidence>
<feature type="signal peptide" evidence="2">
    <location>
        <begin position="1"/>
        <end position="20"/>
    </location>
</feature>
<dbReference type="Gene3D" id="2.60.40.10">
    <property type="entry name" value="Immunoglobulins"/>
    <property type="match status" value="1"/>
</dbReference>
<dbReference type="PANTHER" id="PTHR34220">
    <property type="entry name" value="SENSOR HISTIDINE KINASE YPDA"/>
    <property type="match status" value="1"/>
</dbReference>
<dbReference type="GO" id="GO:0016020">
    <property type="term" value="C:membrane"/>
    <property type="evidence" value="ECO:0007669"/>
    <property type="project" value="InterPro"/>
</dbReference>
<keyword evidence="2" id="KW-0732">Signal</keyword>
<dbReference type="InterPro" id="IPR015943">
    <property type="entry name" value="WD40/YVTN_repeat-like_dom_sf"/>
</dbReference>
<dbReference type="InterPro" id="IPR050640">
    <property type="entry name" value="Bact_2-comp_sensor_kinase"/>
</dbReference>
<dbReference type="SUPFAM" id="SSF63829">
    <property type="entry name" value="Calcium-dependent phosphotriesterase"/>
    <property type="match status" value="2"/>
</dbReference>
<evidence type="ECO:0000256" key="1">
    <source>
        <dbReference type="SAM" id="Phobius"/>
    </source>
</evidence>
<dbReference type="Pfam" id="PF07495">
    <property type="entry name" value="Y_Y_Y"/>
    <property type="match status" value="1"/>
</dbReference>
<evidence type="ECO:0000259" key="4">
    <source>
        <dbReference type="Pfam" id="PF07495"/>
    </source>
</evidence>
<evidence type="ECO:0000259" key="3">
    <source>
        <dbReference type="Pfam" id="PF06580"/>
    </source>
</evidence>
<accession>A0A1H5RV95</accession>
<dbReference type="Gene3D" id="2.130.10.10">
    <property type="entry name" value="YVTN repeat-like/Quinoprotein amine dehydrogenase"/>
    <property type="match status" value="3"/>
</dbReference>
<reference evidence="6" key="1">
    <citation type="submission" date="2016-10" db="EMBL/GenBank/DDBJ databases">
        <authorList>
            <person name="Varghese N."/>
            <person name="Submissions S."/>
        </authorList>
    </citation>
    <scope>NUCLEOTIDE SEQUENCE [LARGE SCALE GENOMIC DNA]</scope>
    <source>
        <strain evidence="6">DSM 22361</strain>
    </source>
</reference>
<dbReference type="SUPFAM" id="SSF55874">
    <property type="entry name" value="ATPase domain of HSP90 chaperone/DNA topoisomerase II/histidine kinase"/>
    <property type="match status" value="1"/>
</dbReference>
<protein>
    <submittedName>
        <fullName evidence="5">Y_Y_Y domain-containing protein</fullName>
    </submittedName>
</protein>
<dbReference type="InterPro" id="IPR013783">
    <property type="entry name" value="Ig-like_fold"/>
</dbReference>
<dbReference type="AlphaFoldDB" id="A0A1H5RV95"/>
<dbReference type="PANTHER" id="PTHR34220:SF7">
    <property type="entry name" value="SENSOR HISTIDINE KINASE YPDA"/>
    <property type="match status" value="1"/>
</dbReference>
<organism evidence="5 6">
    <name type="scientific">Sphingobacterium lactis</name>
    <dbReference type="NCBI Taxonomy" id="797291"/>
    <lineage>
        <taxon>Bacteria</taxon>
        <taxon>Pseudomonadati</taxon>
        <taxon>Bacteroidota</taxon>
        <taxon>Sphingobacteriia</taxon>
        <taxon>Sphingobacteriales</taxon>
        <taxon>Sphingobacteriaceae</taxon>
        <taxon>Sphingobacterium</taxon>
    </lineage>
</organism>
<dbReference type="Gene3D" id="3.30.565.10">
    <property type="entry name" value="Histidine kinase-like ATPase, C-terminal domain"/>
    <property type="match status" value="1"/>
</dbReference>
<dbReference type="GO" id="GO:0000155">
    <property type="term" value="F:phosphorelay sensor kinase activity"/>
    <property type="evidence" value="ECO:0007669"/>
    <property type="project" value="InterPro"/>
</dbReference>
<evidence type="ECO:0000313" key="6">
    <source>
        <dbReference type="Proteomes" id="UP000236731"/>
    </source>
</evidence>
<proteinExistence type="predicted"/>
<evidence type="ECO:0000256" key="2">
    <source>
        <dbReference type="SAM" id="SignalP"/>
    </source>
</evidence>
<gene>
    <name evidence="5" type="ORF">SAMN05421877_10161</name>
</gene>
<keyword evidence="1" id="KW-0812">Transmembrane</keyword>
<dbReference type="Pfam" id="PF06580">
    <property type="entry name" value="His_kinase"/>
    <property type="match status" value="1"/>
</dbReference>
<dbReference type="InterPro" id="IPR011123">
    <property type="entry name" value="Y_Y_Y"/>
</dbReference>
<name>A0A1H5RV95_9SPHI</name>
<sequence>MKYICYCLILMLCCSQIRLSAQERSYTFLHFTEKDGLSSNVIADLVQDSSGMIWITSKRGLSYFDGKRFHHVQLRSNPDLSTNYLGNMAIDSKNRIWITTNTRGLLCYDRSLPLDQEIKVYAAKIAASGLTKTNLYDVMVSRTGLVYFSGQETDLQVLDPETDIIRQLPFKGIKGPKQVSIYRIEEHSDGSIWLGTRYHGLIRYSPKDGTYQQIDLQNDGENGVAGFVFGSDHFFAGYYDYDLISANYTFQDLQTRLLDWSTNQNYYDNFITTMCYVPSEQALVLGHVSNGLWRFDPRTKIKTHIRWDDLMPDLPKSSRVHALCAVDSGFWVGTESGLFFYSSHRNRINQLIPPKKSEKPILQLLQWHNAIWYRTENSFGRMSPDLKNRLSATSLQGIAVSNWNATQDALYFSTYDQGVYSYTHTAKQLIPLPIKGDSQHFRRADCNVVLQDSIAGYNYLWIGAWNSGIYRYDLTKKTIRLFGPREGLPDHKVISIGKDGDGTIWLGMDGYGLVKMDNKLHPTFTQYTHTTQGSDNLQSNTVLSFFLDAKKRFWYGSGASGIGEIVKTPQGYSFRHYRDLSAAPYLYPTWIGADQQQQLWIKALDGTMIFHPEHKQFVHLKAGDGSYPNSTYKSYGYLIDGNQLIWCTDKGLLVGMLPDLFRNQIRGLQPKISRFQLDHNDESYRLYGSEIDLKAGENNISFAYGLPAQVNREGLRFAYMLEGQDMDWILGSDEQAAYYNNLEGGHYTFKVRVGDALGNWSPAVATVGVHLDRYWYATLWFKLLMVGLLVLLISLFYRYRLREHKRIHQLQVDYNTKLEADLAVKVQTIQEQAAAMERDRQEKLETEYKQKLYESELKAIRSQMNPHFIFNVLNSIEAYVVENDSHNASQLIQKFATLSRIVLENSQYAMVSLRSEIQLLSLYLELERERFNQGFDFEIQYDRALNMEGYSIPSMLIQPLVENAVHHGIRNKHPDQGNVLVDIQVADYAVHITIWDNGIGFEKSEGKGKRGFKSNSFGIKGVQERIMIINQAWKPDSACLEINVGEMRPGFTTKVYLRLPLEVGPGMG</sequence>
<dbReference type="OrthoDB" id="9809670at2"/>
<dbReference type="Proteomes" id="UP000236731">
    <property type="component" value="Unassembled WGS sequence"/>
</dbReference>
<keyword evidence="1" id="KW-0472">Membrane</keyword>